<evidence type="ECO:0000256" key="2">
    <source>
        <dbReference type="ARBA" id="ARBA00010400"/>
    </source>
</evidence>
<organism evidence="6 7">
    <name type="scientific">Phytophthora lilii</name>
    <dbReference type="NCBI Taxonomy" id="2077276"/>
    <lineage>
        <taxon>Eukaryota</taxon>
        <taxon>Sar</taxon>
        <taxon>Stramenopiles</taxon>
        <taxon>Oomycota</taxon>
        <taxon>Peronosporomycetes</taxon>
        <taxon>Peronosporales</taxon>
        <taxon>Peronosporaceae</taxon>
        <taxon>Phytophthora</taxon>
    </lineage>
</organism>
<dbReference type="OrthoDB" id="128001at2759"/>
<feature type="chain" id="PRO_5040799006" evidence="5">
    <location>
        <begin position="20"/>
        <end position="473"/>
    </location>
</feature>
<proteinExistence type="inferred from homology"/>
<accession>A0A9W7CPK3</accession>
<dbReference type="Pfam" id="PF16810">
    <property type="entry name" value="RXLR"/>
    <property type="match status" value="1"/>
</dbReference>
<comment type="similarity">
    <text evidence="2">Belongs to the RxLR effector family.</text>
</comment>
<dbReference type="EMBL" id="BSXW01001374">
    <property type="protein sequence ID" value="GMF36253.1"/>
    <property type="molecule type" value="Genomic_DNA"/>
</dbReference>
<dbReference type="Proteomes" id="UP001165083">
    <property type="component" value="Unassembled WGS sequence"/>
</dbReference>
<evidence type="ECO:0000313" key="6">
    <source>
        <dbReference type="EMBL" id="GMF36253.1"/>
    </source>
</evidence>
<keyword evidence="3" id="KW-0964">Secreted</keyword>
<evidence type="ECO:0000256" key="1">
    <source>
        <dbReference type="ARBA" id="ARBA00004613"/>
    </source>
</evidence>
<evidence type="ECO:0000313" key="7">
    <source>
        <dbReference type="Proteomes" id="UP001165083"/>
    </source>
</evidence>
<comment type="caution">
    <text evidence="6">The sequence shown here is derived from an EMBL/GenBank/DDBJ whole genome shotgun (WGS) entry which is preliminary data.</text>
</comment>
<evidence type="ECO:0000256" key="5">
    <source>
        <dbReference type="SAM" id="SignalP"/>
    </source>
</evidence>
<evidence type="ECO:0000256" key="3">
    <source>
        <dbReference type="ARBA" id="ARBA00022525"/>
    </source>
</evidence>
<keyword evidence="7" id="KW-1185">Reference proteome</keyword>
<dbReference type="InterPro" id="IPR031825">
    <property type="entry name" value="RXLR"/>
</dbReference>
<gene>
    <name evidence="6" type="ORF">Plil01_001534600</name>
</gene>
<evidence type="ECO:0000256" key="4">
    <source>
        <dbReference type="ARBA" id="ARBA00022729"/>
    </source>
</evidence>
<sequence>MRVHYVALLVAVVAASTDAALIRSTSGVMGAARPLDVGGNETPFKRLLRVHKNSRLDNDNNEERGISIGLVDDLVEGAKTTYSLHRWKSSKVKADDAIIKLNMKAADNVFASPQWQTWTRYMEMISTKGNLEKDMVTALLRQYGVVRLSAMINKAKAVPSTAEVATKLEEALTNPQFKTLENYLAAFNTKYPRKEQSLLTTFLEQYGGDVGVIKLLASPKYAHRAEAMKLKNDMVQSWLDYPTHPTNKFDELKLGDLGYGLLSSPVLSVWVQYMKAFNEKYPFAAKTSLIQQLTKSYGDEKLALILQAGKKVESTEIIAKNLQTAQFKQWMVEGKDPDYIYKSVLKLTSTKDENADVWRAYYNAYEKEFPGKGNSVDDVYKLMSLDNAADGLLANPHLTAWIDYMKLYNNANPTKKASLISTLTTHYGDDGVARIIEAAKNAQSTSGIAKRLQTEQIQRWLVLKAYQKMSISC</sequence>
<feature type="signal peptide" evidence="5">
    <location>
        <begin position="1"/>
        <end position="19"/>
    </location>
</feature>
<name>A0A9W7CPK3_9STRA</name>
<reference evidence="6" key="1">
    <citation type="submission" date="2023-04" db="EMBL/GenBank/DDBJ databases">
        <title>Phytophthora lilii NBRC 32176.</title>
        <authorList>
            <person name="Ichikawa N."/>
            <person name="Sato H."/>
            <person name="Tonouchi N."/>
        </authorList>
    </citation>
    <scope>NUCLEOTIDE SEQUENCE</scope>
    <source>
        <strain evidence="6">NBRC 32176</strain>
    </source>
</reference>
<protein>
    <submittedName>
        <fullName evidence="6">Unnamed protein product</fullName>
    </submittedName>
</protein>
<dbReference type="AlphaFoldDB" id="A0A9W7CPK3"/>
<keyword evidence="4 5" id="KW-0732">Signal</keyword>
<comment type="subcellular location">
    <subcellularLocation>
        <location evidence="1">Secreted</location>
    </subcellularLocation>
</comment>